<evidence type="ECO:0000256" key="2">
    <source>
        <dbReference type="ARBA" id="ARBA00022723"/>
    </source>
</evidence>
<dbReference type="EMBL" id="JXBL01000001">
    <property type="protein sequence ID" value="KIE43052.1"/>
    <property type="molecule type" value="Genomic_DNA"/>
</dbReference>
<evidence type="ECO:0000313" key="6">
    <source>
        <dbReference type="EMBL" id="KIE43052.1"/>
    </source>
</evidence>
<dbReference type="Pfam" id="PF00355">
    <property type="entry name" value="Rieske"/>
    <property type="match status" value="1"/>
</dbReference>
<dbReference type="Gene3D" id="2.102.10.10">
    <property type="entry name" value="Rieske [2Fe-2S] iron-sulphur domain"/>
    <property type="match status" value="1"/>
</dbReference>
<dbReference type="Proteomes" id="UP000031433">
    <property type="component" value="Unassembled WGS sequence"/>
</dbReference>
<reference evidence="6 7" key="1">
    <citation type="submission" date="2015-01" db="EMBL/GenBank/DDBJ databases">
        <title>Genome sequence of the anaerobic bacterium Geobacter soli GSS01, a dissimilatory Fe(III) reducer from soil.</title>
        <authorList>
            <person name="Yang G."/>
            <person name="Zhou S."/>
        </authorList>
    </citation>
    <scope>NUCLEOTIDE SEQUENCE [LARGE SCALE GENOMIC DNA]</scope>
    <source>
        <strain evidence="6 7">GSS01</strain>
    </source>
</reference>
<dbReference type="PANTHER" id="PTHR21496:SF23">
    <property type="entry name" value="3-PHENYLPROPIONATE_CINNAMIC ACID DIOXYGENASE FERREDOXIN SUBUNIT"/>
    <property type="match status" value="1"/>
</dbReference>
<keyword evidence="2" id="KW-0479">Metal-binding</keyword>
<feature type="domain" description="Rieske" evidence="5">
    <location>
        <begin position="2"/>
        <end position="96"/>
    </location>
</feature>
<evidence type="ECO:0000313" key="7">
    <source>
        <dbReference type="Proteomes" id="UP000031433"/>
    </source>
</evidence>
<dbReference type="InterPro" id="IPR017941">
    <property type="entry name" value="Rieske_2Fe-2S"/>
</dbReference>
<keyword evidence="1" id="KW-0001">2Fe-2S</keyword>
<name>A0A0C1QQS3_9BACT</name>
<dbReference type="GO" id="GO:0046872">
    <property type="term" value="F:metal ion binding"/>
    <property type="evidence" value="ECO:0007669"/>
    <property type="project" value="UniProtKB-KW"/>
</dbReference>
<evidence type="ECO:0000256" key="1">
    <source>
        <dbReference type="ARBA" id="ARBA00022714"/>
    </source>
</evidence>
<dbReference type="InterPro" id="IPR036922">
    <property type="entry name" value="Rieske_2Fe-2S_sf"/>
</dbReference>
<gene>
    <name evidence="6" type="ORF">SE37_10605</name>
</gene>
<protein>
    <submittedName>
        <fullName evidence="6">2Fe-2S ferredoxin</fullName>
    </submittedName>
</protein>
<sequence>MQFAAKLTEVPLWGKKLVTVNGEEVVLINDKATIFACENYCPHQGSPMLGGIVKNGVISCPRHGWHYDLASGASTDHPGYTLKTYRVEVVGDDIMIDTAAESD</sequence>
<dbReference type="CDD" id="cd03467">
    <property type="entry name" value="Rieske"/>
    <property type="match status" value="1"/>
</dbReference>
<dbReference type="GO" id="GO:0051537">
    <property type="term" value="F:2 iron, 2 sulfur cluster binding"/>
    <property type="evidence" value="ECO:0007669"/>
    <property type="project" value="UniProtKB-KW"/>
</dbReference>
<keyword evidence="3" id="KW-0408">Iron</keyword>
<keyword evidence="4" id="KW-0411">Iron-sulfur</keyword>
<keyword evidence="7" id="KW-1185">Reference proteome</keyword>
<comment type="caution">
    <text evidence="6">The sequence shown here is derived from an EMBL/GenBank/DDBJ whole genome shotgun (WGS) entry which is preliminary data.</text>
</comment>
<evidence type="ECO:0000259" key="5">
    <source>
        <dbReference type="PROSITE" id="PS51296"/>
    </source>
</evidence>
<organism evidence="6 7">
    <name type="scientific">Geobacter soli</name>
    <dbReference type="NCBI Taxonomy" id="1510391"/>
    <lineage>
        <taxon>Bacteria</taxon>
        <taxon>Pseudomonadati</taxon>
        <taxon>Thermodesulfobacteriota</taxon>
        <taxon>Desulfuromonadia</taxon>
        <taxon>Geobacterales</taxon>
        <taxon>Geobacteraceae</taxon>
        <taxon>Geobacter</taxon>
    </lineage>
</organism>
<proteinExistence type="predicted"/>
<evidence type="ECO:0000256" key="3">
    <source>
        <dbReference type="ARBA" id="ARBA00023004"/>
    </source>
</evidence>
<dbReference type="PROSITE" id="PS51296">
    <property type="entry name" value="RIESKE"/>
    <property type="match status" value="1"/>
</dbReference>
<dbReference type="RefSeq" id="WP_039646171.1">
    <property type="nucleotide sequence ID" value="NZ_JXBL01000001.1"/>
</dbReference>
<accession>A0A0C1QQS3</accession>
<evidence type="ECO:0000256" key="4">
    <source>
        <dbReference type="ARBA" id="ARBA00023014"/>
    </source>
</evidence>
<dbReference type="PANTHER" id="PTHR21496">
    <property type="entry name" value="FERREDOXIN-RELATED"/>
    <property type="match status" value="1"/>
</dbReference>
<dbReference type="AlphaFoldDB" id="A0A0C1QQS3"/>
<dbReference type="SUPFAM" id="SSF50022">
    <property type="entry name" value="ISP domain"/>
    <property type="match status" value="1"/>
</dbReference>